<keyword evidence="1" id="KW-1133">Transmembrane helix</keyword>
<name>A0A2P2NVE0_RHIMU</name>
<dbReference type="AlphaFoldDB" id="A0A2P2NVE0"/>
<evidence type="ECO:0000313" key="2">
    <source>
        <dbReference type="EMBL" id="MBX46413.1"/>
    </source>
</evidence>
<keyword evidence="1" id="KW-0472">Membrane</keyword>
<reference evidence="2" key="1">
    <citation type="submission" date="2018-02" db="EMBL/GenBank/DDBJ databases">
        <title>Rhizophora mucronata_Transcriptome.</title>
        <authorList>
            <person name="Meera S.P."/>
            <person name="Sreeshan A."/>
            <person name="Augustine A."/>
        </authorList>
    </citation>
    <scope>NUCLEOTIDE SEQUENCE</scope>
    <source>
        <tissue evidence="2">Leaf</tissue>
    </source>
</reference>
<organism evidence="2">
    <name type="scientific">Rhizophora mucronata</name>
    <name type="common">Asiatic mangrove</name>
    <dbReference type="NCBI Taxonomy" id="61149"/>
    <lineage>
        <taxon>Eukaryota</taxon>
        <taxon>Viridiplantae</taxon>
        <taxon>Streptophyta</taxon>
        <taxon>Embryophyta</taxon>
        <taxon>Tracheophyta</taxon>
        <taxon>Spermatophyta</taxon>
        <taxon>Magnoliopsida</taxon>
        <taxon>eudicotyledons</taxon>
        <taxon>Gunneridae</taxon>
        <taxon>Pentapetalae</taxon>
        <taxon>rosids</taxon>
        <taxon>fabids</taxon>
        <taxon>Malpighiales</taxon>
        <taxon>Rhizophoraceae</taxon>
        <taxon>Rhizophora</taxon>
    </lineage>
</organism>
<protein>
    <submittedName>
        <fullName evidence="2">Uncharacterized protein</fullName>
    </submittedName>
</protein>
<keyword evidence="1" id="KW-0812">Transmembrane</keyword>
<accession>A0A2P2NVE0</accession>
<feature type="transmembrane region" description="Helical" evidence="1">
    <location>
        <begin position="12"/>
        <end position="29"/>
    </location>
</feature>
<evidence type="ECO:0000256" key="1">
    <source>
        <dbReference type="SAM" id="Phobius"/>
    </source>
</evidence>
<dbReference type="EMBL" id="GGEC01065929">
    <property type="protein sequence ID" value="MBX46413.1"/>
    <property type="molecule type" value="Transcribed_RNA"/>
</dbReference>
<sequence length="30" mass="3668">MVLTEAARRFIRLFSIFLWGLLLGSFYHYF</sequence>
<proteinExistence type="predicted"/>